<sequence length="569" mass="62219">MLANMIESRAAKQPKPPNARQLLNEWNVKVYAGVVAGVIAALVIYHWAQWIKRRTSKSPRTGSSSPLAKASMKIRSLLVRKVPGFPTGGHALLTIAFVGVNIVMSFHHVDKAKMSNFAARFGWMSTANMALCVFFGLKNTPLGVLTGHSYERLNFFHRLAGYAAVLQMLLHAIFYMVYYGMQDRWSTLLEVQNWEGIGAGFAMLLLLMGLARNLGYEWFYVSHLVGFLLAVIFTGLHRPYWIWKIPVAMVFIAAIWGLDRLIRGSRMLYNLVNNSATIYRLPDNGVRLVIKKPLSGATPGSHCFVWIPGVRPFQTHPFTIVSNTPRGGLELVLSSYDGFTKALHDLANTEGGTTVWASVDGPYGAFPNPKNYDKVVLIAGGSGATFTFGLATSLLQHLESASHKRVDFIWAVRKRENLEWFTDHLQSLSQHGAGVNVLLHVTREGSTASLSESSENVSSPTSLKSPNEKVEALLPGSGAEQNKEALPSAAAVPQGDRSLGLEGLCDIKFDKLRAGEAITQTLQSTAPGQRVLIAACGPQSLTEIVQNAAANCIATGDISIEVHCENFGW</sequence>
<accession>A0A9P9XR81</accession>
<dbReference type="Pfam" id="PF08030">
    <property type="entry name" value="NAD_binding_6"/>
    <property type="match status" value="1"/>
</dbReference>
<dbReference type="CDD" id="cd06186">
    <property type="entry name" value="NOX_Duox_like_FAD_NADP"/>
    <property type="match status" value="1"/>
</dbReference>
<evidence type="ECO:0000313" key="16">
    <source>
        <dbReference type="EMBL" id="KAI3558151.1"/>
    </source>
</evidence>
<keyword evidence="17" id="KW-1185">Reference proteome</keyword>
<organism evidence="16 17">
    <name type="scientific">Colletotrichum abscissum</name>
    <dbReference type="NCBI Taxonomy" id="1671311"/>
    <lineage>
        <taxon>Eukaryota</taxon>
        <taxon>Fungi</taxon>
        <taxon>Dikarya</taxon>
        <taxon>Ascomycota</taxon>
        <taxon>Pezizomycotina</taxon>
        <taxon>Sordariomycetes</taxon>
        <taxon>Hypocreomycetidae</taxon>
        <taxon>Glomerellales</taxon>
        <taxon>Glomerellaceae</taxon>
        <taxon>Colletotrichum</taxon>
        <taxon>Colletotrichum acutatum species complex</taxon>
    </lineage>
</organism>
<dbReference type="InterPro" id="IPR013130">
    <property type="entry name" value="Fe3_Rdtase_TM_dom"/>
</dbReference>
<feature type="transmembrane region" description="Helical" evidence="14">
    <location>
        <begin position="30"/>
        <end position="48"/>
    </location>
</feature>
<keyword evidence="8 14" id="KW-1133">Transmembrane helix</keyword>
<dbReference type="InterPro" id="IPR013112">
    <property type="entry name" value="FAD-bd_8"/>
</dbReference>
<feature type="transmembrane region" description="Helical" evidence="14">
    <location>
        <begin position="159"/>
        <end position="181"/>
    </location>
</feature>
<dbReference type="EC" id="1.16.1.9" evidence="3"/>
<evidence type="ECO:0000256" key="14">
    <source>
        <dbReference type="SAM" id="Phobius"/>
    </source>
</evidence>
<evidence type="ECO:0000259" key="15">
    <source>
        <dbReference type="PROSITE" id="PS51384"/>
    </source>
</evidence>
<feature type="transmembrane region" description="Helical" evidence="14">
    <location>
        <begin position="121"/>
        <end position="138"/>
    </location>
</feature>
<dbReference type="InterPro" id="IPR039261">
    <property type="entry name" value="FNR_nucleotide-bd"/>
</dbReference>
<keyword evidence="5" id="KW-1003">Cell membrane</keyword>
<comment type="similarity">
    <text evidence="2">Belongs to the ferric reductase (FRE) family.</text>
</comment>
<evidence type="ECO:0000256" key="11">
    <source>
        <dbReference type="ARBA" id="ARBA00023136"/>
    </source>
</evidence>
<evidence type="ECO:0000256" key="10">
    <source>
        <dbReference type="ARBA" id="ARBA00023065"/>
    </source>
</evidence>
<evidence type="ECO:0000256" key="3">
    <source>
        <dbReference type="ARBA" id="ARBA00012668"/>
    </source>
</evidence>
<feature type="compositionally biased region" description="Low complexity" evidence="13">
    <location>
        <begin position="449"/>
        <end position="463"/>
    </location>
</feature>
<proteinExistence type="inferred from homology"/>
<dbReference type="SUPFAM" id="SSF63380">
    <property type="entry name" value="Riboflavin synthase domain-like"/>
    <property type="match status" value="1"/>
</dbReference>
<dbReference type="Pfam" id="PF08022">
    <property type="entry name" value="FAD_binding_8"/>
    <property type="match status" value="1"/>
</dbReference>
<feature type="transmembrane region" description="Helical" evidence="14">
    <location>
        <begin position="90"/>
        <end position="109"/>
    </location>
</feature>
<comment type="catalytic activity">
    <reaction evidence="12">
        <text>2 a Fe(II)-siderophore + NADP(+) + H(+) = 2 a Fe(III)-siderophore + NADPH</text>
        <dbReference type="Rhea" id="RHEA:28795"/>
        <dbReference type="Rhea" id="RHEA-COMP:11342"/>
        <dbReference type="Rhea" id="RHEA-COMP:11344"/>
        <dbReference type="ChEBI" id="CHEBI:15378"/>
        <dbReference type="ChEBI" id="CHEBI:29033"/>
        <dbReference type="ChEBI" id="CHEBI:29034"/>
        <dbReference type="ChEBI" id="CHEBI:57783"/>
        <dbReference type="ChEBI" id="CHEBI:58349"/>
        <dbReference type="EC" id="1.16.1.9"/>
    </reaction>
</comment>
<evidence type="ECO:0000313" key="17">
    <source>
        <dbReference type="Proteomes" id="UP001056436"/>
    </source>
</evidence>
<keyword evidence="9" id="KW-0560">Oxidoreductase</keyword>
<dbReference type="GO" id="GO:0006826">
    <property type="term" value="P:iron ion transport"/>
    <property type="evidence" value="ECO:0007669"/>
    <property type="project" value="TreeGrafter"/>
</dbReference>
<evidence type="ECO:0000256" key="4">
    <source>
        <dbReference type="ARBA" id="ARBA00022448"/>
    </source>
</evidence>
<keyword evidence="4" id="KW-0813">Transport</keyword>
<evidence type="ECO:0000256" key="13">
    <source>
        <dbReference type="SAM" id="MobiDB-lite"/>
    </source>
</evidence>
<dbReference type="InterPro" id="IPR013121">
    <property type="entry name" value="Fe_red_NAD-bd_6"/>
</dbReference>
<dbReference type="InterPro" id="IPR017938">
    <property type="entry name" value="Riboflavin_synthase-like_b-brl"/>
</dbReference>
<protein>
    <recommendedName>
        <fullName evidence="3">ferric-chelate reductase (NADPH)</fullName>
        <ecNumber evidence="3">1.16.1.9</ecNumber>
    </recommendedName>
</protein>
<name>A0A9P9XR81_9PEZI</name>
<dbReference type="GO" id="GO:0006879">
    <property type="term" value="P:intracellular iron ion homeostasis"/>
    <property type="evidence" value="ECO:0007669"/>
    <property type="project" value="TreeGrafter"/>
</dbReference>
<keyword evidence="11 14" id="KW-0472">Membrane</keyword>
<dbReference type="SFLD" id="SFLDG01168">
    <property type="entry name" value="Ferric_reductase_subgroup_(FRE"/>
    <property type="match status" value="1"/>
</dbReference>
<dbReference type="GO" id="GO:0015677">
    <property type="term" value="P:copper ion import"/>
    <property type="evidence" value="ECO:0007669"/>
    <property type="project" value="TreeGrafter"/>
</dbReference>
<dbReference type="InterPro" id="IPR017927">
    <property type="entry name" value="FAD-bd_FR_type"/>
</dbReference>
<gene>
    <name evidence="16" type="ORF">CABS02_01824</name>
</gene>
<dbReference type="AlphaFoldDB" id="A0A9P9XR81"/>
<evidence type="ECO:0000256" key="7">
    <source>
        <dbReference type="ARBA" id="ARBA00022982"/>
    </source>
</evidence>
<evidence type="ECO:0000256" key="6">
    <source>
        <dbReference type="ARBA" id="ARBA00022692"/>
    </source>
</evidence>
<evidence type="ECO:0000256" key="5">
    <source>
        <dbReference type="ARBA" id="ARBA00022475"/>
    </source>
</evidence>
<dbReference type="Pfam" id="PF01794">
    <property type="entry name" value="Ferric_reduct"/>
    <property type="match status" value="1"/>
</dbReference>
<evidence type="ECO:0000256" key="12">
    <source>
        <dbReference type="ARBA" id="ARBA00048483"/>
    </source>
</evidence>
<evidence type="ECO:0000256" key="8">
    <source>
        <dbReference type="ARBA" id="ARBA00022989"/>
    </source>
</evidence>
<feature type="transmembrane region" description="Helical" evidence="14">
    <location>
        <begin position="218"/>
        <end position="235"/>
    </location>
</feature>
<feature type="domain" description="FAD-binding FR-type" evidence="15">
    <location>
        <begin position="254"/>
        <end position="369"/>
    </location>
</feature>
<comment type="caution">
    <text evidence="16">The sequence shown here is derived from an EMBL/GenBank/DDBJ whole genome shotgun (WGS) entry which is preliminary data.</text>
</comment>
<dbReference type="PANTHER" id="PTHR32361">
    <property type="entry name" value="FERRIC/CUPRIC REDUCTASE TRANSMEMBRANE COMPONENT"/>
    <property type="match status" value="1"/>
</dbReference>
<feature type="transmembrane region" description="Helical" evidence="14">
    <location>
        <begin position="241"/>
        <end position="258"/>
    </location>
</feature>
<dbReference type="OrthoDB" id="10006946at2759"/>
<evidence type="ECO:0000256" key="9">
    <source>
        <dbReference type="ARBA" id="ARBA00023002"/>
    </source>
</evidence>
<evidence type="ECO:0000256" key="2">
    <source>
        <dbReference type="ARBA" id="ARBA00006278"/>
    </source>
</evidence>
<dbReference type="Gene3D" id="3.40.50.80">
    <property type="entry name" value="Nucleotide-binding domain of ferredoxin-NADP reductase (FNR) module"/>
    <property type="match status" value="1"/>
</dbReference>
<dbReference type="GO" id="GO:0005886">
    <property type="term" value="C:plasma membrane"/>
    <property type="evidence" value="ECO:0007669"/>
    <property type="project" value="UniProtKB-SubCell"/>
</dbReference>
<dbReference type="SFLD" id="SFLDS00052">
    <property type="entry name" value="Ferric_Reductase_Domain"/>
    <property type="match status" value="1"/>
</dbReference>
<evidence type="ECO:0000256" key="1">
    <source>
        <dbReference type="ARBA" id="ARBA00004651"/>
    </source>
</evidence>
<comment type="subcellular location">
    <subcellularLocation>
        <location evidence="1">Cell membrane</location>
        <topology evidence="1">Multi-pass membrane protein</topology>
    </subcellularLocation>
</comment>
<dbReference type="EMBL" id="SDAQ01000005">
    <property type="protein sequence ID" value="KAI3558151.1"/>
    <property type="molecule type" value="Genomic_DNA"/>
</dbReference>
<dbReference type="Proteomes" id="UP001056436">
    <property type="component" value="Unassembled WGS sequence"/>
</dbReference>
<dbReference type="SUPFAM" id="SSF52343">
    <property type="entry name" value="Ferredoxin reductase-like, C-terminal NADP-linked domain"/>
    <property type="match status" value="1"/>
</dbReference>
<dbReference type="PANTHER" id="PTHR32361:SF28">
    <property type="entry name" value="FRP1P"/>
    <property type="match status" value="1"/>
</dbReference>
<keyword evidence="10" id="KW-0406">Ion transport</keyword>
<dbReference type="GO" id="GO:0052851">
    <property type="term" value="F:ferric-chelate reductase (NADPH) activity"/>
    <property type="evidence" value="ECO:0007669"/>
    <property type="project" value="UniProtKB-EC"/>
</dbReference>
<dbReference type="PROSITE" id="PS51384">
    <property type="entry name" value="FAD_FR"/>
    <property type="match status" value="1"/>
</dbReference>
<keyword evidence="7" id="KW-0249">Electron transport</keyword>
<feature type="transmembrane region" description="Helical" evidence="14">
    <location>
        <begin position="193"/>
        <end position="211"/>
    </location>
</feature>
<feature type="region of interest" description="Disordered" evidence="13">
    <location>
        <begin position="449"/>
        <end position="468"/>
    </location>
</feature>
<reference evidence="16" key="1">
    <citation type="submission" date="2019-01" db="EMBL/GenBank/DDBJ databases">
        <title>Colletotrichum abscissum LGMF1257.</title>
        <authorList>
            <person name="Baroncelli R."/>
        </authorList>
    </citation>
    <scope>NUCLEOTIDE SEQUENCE</scope>
    <source>
        <strain evidence="16">Ca142</strain>
    </source>
</reference>
<keyword evidence="6 14" id="KW-0812">Transmembrane</keyword>
<dbReference type="InterPro" id="IPR051410">
    <property type="entry name" value="Ferric/Cupric_Reductase"/>
</dbReference>